<organism evidence="3 4">
    <name type="scientific">Marinirhabdus gelatinilytica</name>
    <dbReference type="NCBI Taxonomy" id="1703343"/>
    <lineage>
        <taxon>Bacteria</taxon>
        <taxon>Pseudomonadati</taxon>
        <taxon>Bacteroidota</taxon>
        <taxon>Flavobacteriia</taxon>
        <taxon>Flavobacteriales</taxon>
        <taxon>Flavobacteriaceae</taxon>
    </lineage>
</organism>
<dbReference type="RefSeq" id="WP_115123933.1">
    <property type="nucleotide sequence ID" value="NZ_QRAO01000003.1"/>
</dbReference>
<gene>
    <name evidence="3" type="ORF">C8D94_103349</name>
</gene>
<dbReference type="InterPro" id="IPR024311">
    <property type="entry name" value="Lipocalin-like"/>
</dbReference>
<sequence length="142" mass="16479">MKPAIKKYIVLLCLGMLLSCGNQDPSGQIQYLDGYWSIEKVKLKDGTEKNFSINSTIDFIEVNGESGIRKKVQPRLDGTFRTSNVAERFDIKIENDSLHLYYITPYDSWKETVIKAKDSSLVVLNRDGKLYFYEKFKKFNFE</sequence>
<evidence type="ECO:0000256" key="1">
    <source>
        <dbReference type="SAM" id="SignalP"/>
    </source>
</evidence>
<evidence type="ECO:0000313" key="3">
    <source>
        <dbReference type="EMBL" id="RDK85522.1"/>
    </source>
</evidence>
<keyword evidence="1" id="KW-0732">Signal</keyword>
<dbReference type="Proteomes" id="UP000255317">
    <property type="component" value="Unassembled WGS sequence"/>
</dbReference>
<proteinExistence type="predicted"/>
<feature type="chain" id="PRO_5016803112" description="Lipocalin-like domain-containing protein" evidence="1">
    <location>
        <begin position="23"/>
        <end position="142"/>
    </location>
</feature>
<feature type="signal peptide" evidence="1">
    <location>
        <begin position="1"/>
        <end position="22"/>
    </location>
</feature>
<reference evidence="3 4" key="1">
    <citation type="submission" date="2018-07" db="EMBL/GenBank/DDBJ databases">
        <title>Genomic Encyclopedia of Type Strains, Phase IV (KMG-IV): sequencing the most valuable type-strain genomes for metagenomic binning, comparative biology and taxonomic classification.</title>
        <authorList>
            <person name="Goeker M."/>
        </authorList>
    </citation>
    <scope>NUCLEOTIDE SEQUENCE [LARGE SCALE GENOMIC DNA]</scope>
    <source>
        <strain evidence="3 4">DSM 101478</strain>
    </source>
</reference>
<dbReference type="EMBL" id="QRAO01000003">
    <property type="protein sequence ID" value="RDK85522.1"/>
    <property type="molecule type" value="Genomic_DNA"/>
</dbReference>
<accession>A0A370QAY5</accession>
<evidence type="ECO:0000259" key="2">
    <source>
        <dbReference type="Pfam" id="PF13648"/>
    </source>
</evidence>
<feature type="domain" description="Lipocalin-like" evidence="2">
    <location>
        <begin position="32"/>
        <end position="123"/>
    </location>
</feature>
<comment type="caution">
    <text evidence="3">The sequence shown here is derived from an EMBL/GenBank/DDBJ whole genome shotgun (WGS) entry which is preliminary data.</text>
</comment>
<dbReference type="AlphaFoldDB" id="A0A370QAY5"/>
<protein>
    <recommendedName>
        <fullName evidence="2">Lipocalin-like domain-containing protein</fullName>
    </recommendedName>
</protein>
<evidence type="ECO:0000313" key="4">
    <source>
        <dbReference type="Proteomes" id="UP000255317"/>
    </source>
</evidence>
<dbReference type="PROSITE" id="PS51257">
    <property type="entry name" value="PROKAR_LIPOPROTEIN"/>
    <property type="match status" value="1"/>
</dbReference>
<keyword evidence="4" id="KW-1185">Reference proteome</keyword>
<dbReference type="Pfam" id="PF13648">
    <property type="entry name" value="Lipocalin_4"/>
    <property type="match status" value="1"/>
</dbReference>
<dbReference type="OrthoDB" id="1143855at2"/>
<name>A0A370QAY5_9FLAO</name>